<feature type="domain" description="BPTI/Kunitz inhibitor" evidence="5">
    <location>
        <begin position="174"/>
        <end position="226"/>
    </location>
</feature>
<evidence type="ECO:0000256" key="2">
    <source>
        <dbReference type="PROSITE-ProRule" id="PRU00500"/>
    </source>
</evidence>
<organism evidence="7">
    <name type="scientific">Phallusia mammillata</name>
    <dbReference type="NCBI Taxonomy" id="59560"/>
    <lineage>
        <taxon>Eukaryota</taxon>
        <taxon>Metazoa</taxon>
        <taxon>Chordata</taxon>
        <taxon>Tunicata</taxon>
        <taxon>Ascidiacea</taxon>
        <taxon>Phlebobranchia</taxon>
        <taxon>Ascidiidae</taxon>
        <taxon>Phallusia</taxon>
    </lineage>
</organism>
<evidence type="ECO:0000259" key="5">
    <source>
        <dbReference type="PROSITE" id="PS50279"/>
    </source>
</evidence>
<dbReference type="PROSITE" id="PS50279">
    <property type="entry name" value="BPTI_KUNITZ_2"/>
    <property type="match status" value="2"/>
</dbReference>
<evidence type="ECO:0000313" key="7">
    <source>
        <dbReference type="EMBL" id="CAB3264646.1"/>
    </source>
</evidence>
<dbReference type="PROSITE" id="PS00280">
    <property type="entry name" value="BPTI_KUNITZ_1"/>
    <property type="match status" value="2"/>
</dbReference>
<dbReference type="InterPro" id="IPR036880">
    <property type="entry name" value="Kunitz_BPTI_sf"/>
</dbReference>
<dbReference type="InterPro" id="IPR050098">
    <property type="entry name" value="TFPI/VKTCI-like"/>
</dbReference>
<protein>
    <submittedName>
        <fullName evidence="7">Papilin</fullName>
    </submittedName>
</protein>
<dbReference type="PANTHER" id="PTHR10083:SF374">
    <property type="entry name" value="BPTI_KUNITZ INHIBITOR DOMAIN-CONTAINING PROTEIN"/>
    <property type="match status" value="1"/>
</dbReference>
<dbReference type="GO" id="GO:0005615">
    <property type="term" value="C:extracellular space"/>
    <property type="evidence" value="ECO:0007669"/>
    <property type="project" value="TreeGrafter"/>
</dbReference>
<dbReference type="AlphaFoldDB" id="A0A6F9DNU0"/>
<evidence type="ECO:0000256" key="4">
    <source>
        <dbReference type="SAM" id="SignalP"/>
    </source>
</evidence>
<feature type="domain" description="BPTI/Kunitz inhibitor" evidence="5">
    <location>
        <begin position="325"/>
        <end position="375"/>
    </location>
</feature>
<keyword evidence="4" id="KW-0732">Signal</keyword>
<proteinExistence type="evidence at transcript level"/>
<dbReference type="EMBL" id="LR788784">
    <property type="protein sequence ID" value="CAB3264646.1"/>
    <property type="molecule type" value="mRNA"/>
</dbReference>
<feature type="region of interest" description="Disordered" evidence="3">
    <location>
        <begin position="379"/>
        <end position="456"/>
    </location>
</feature>
<dbReference type="InterPro" id="IPR000716">
    <property type="entry name" value="Thyroglobulin_1"/>
</dbReference>
<keyword evidence="1" id="KW-1015">Disulfide bond</keyword>
<feature type="region of interest" description="Disordered" evidence="3">
    <location>
        <begin position="282"/>
        <end position="322"/>
    </location>
</feature>
<dbReference type="InterPro" id="IPR020901">
    <property type="entry name" value="Prtase_inh_Kunz-CS"/>
</dbReference>
<comment type="caution">
    <text evidence="2">Lacks conserved residue(s) required for the propagation of feature annotation.</text>
</comment>
<dbReference type="InterPro" id="IPR036857">
    <property type="entry name" value="Thyroglobulin_1_sf"/>
</dbReference>
<dbReference type="CDD" id="cd00109">
    <property type="entry name" value="Kunitz-type"/>
    <property type="match status" value="2"/>
</dbReference>
<dbReference type="PROSITE" id="PS51162">
    <property type="entry name" value="THYROGLOBULIN_1_2"/>
    <property type="match status" value="1"/>
</dbReference>
<dbReference type="InterPro" id="IPR002223">
    <property type="entry name" value="Kunitz_BPTI"/>
</dbReference>
<feature type="chain" id="PRO_5026065294" evidence="4">
    <location>
        <begin position="23"/>
        <end position="456"/>
    </location>
</feature>
<reference evidence="7" key="1">
    <citation type="submission" date="2020-04" db="EMBL/GenBank/DDBJ databases">
        <authorList>
            <person name="Neveu A P."/>
        </authorList>
    </citation>
    <scope>NUCLEOTIDE SEQUENCE</scope>
    <source>
        <tissue evidence="7">Whole embryo</tissue>
    </source>
</reference>
<dbReference type="PANTHER" id="PTHR10083">
    <property type="entry name" value="KUNITZ-TYPE PROTEASE INHIBITOR-RELATED"/>
    <property type="match status" value="1"/>
</dbReference>
<dbReference type="SMART" id="SM00131">
    <property type="entry name" value="KU"/>
    <property type="match status" value="3"/>
</dbReference>
<dbReference type="SUPFAM" id="SSF57362">
    <property type="entry name" value="BPTI-like"/>
    <property type="match status" value="3"/>
</dbReference>
<dbReference type="GO" id="GO:0004867">
    <property type="term" value="F:serine-type endopeptidase inhibitor activity"/>
    <property type="evidence" value="ECO:0007669"/>
    <property type="project" value="InterPro"/>
</dbReference>
<dbReference type="Pfam" id="PF00086">
    <property type="entry name" value="Thyroglobulin_1"/>
    <property type="match status" value="1"/>
</dbReference>
<name>A0A6F9DNU0_9ASCI</name>
<dbReference type="Gene3D" id="4.10.800.10">
    <property type="entry name" value="Thyroglobulin type-1"/>
    <property type="match status" value="1"/>
</dbReference>
<dbReference type="Pfam" id="PF00014">
    <property type="entry name" value="Kunitz_BPTI"/>
    <property type="match status" value="2"/>
</dbReference>
<sequence>MSKIVATLFALVLCAMLRKATSVNIYDIQKYDVGCYNELGRMLQLYGFIGFQMLVQPACRNGGLYAQAQCRRQNKHSRVRCYCAYVDTGAEITEISLENGLTYSAMLDNCPKRTEKPSDSCSTPPINSPCRVETEKFKYNPKTQTCVSVSYGCYGHATEEDCMNTCAPKVYDECSFPMDMGYPCSQPAGTRYRYHPGSEQCEPFPYRGCGGNSNSYKHEWQCQKSCAAQEEVTFQVEVEFTKLYNVTAYSWVLNKYSLADDQVNDVTVAEFKDIKEDSISTDLISDSSEDSVDSRQYTLGGSDGFGGSPPSSKPNRDGMTRREVCHQAPYTGLCRAYMPRWFYNRTASICEQFIFGGCLPKANNFETLSECNHFCKPRNQPSPEQISGAPRPGAGNNPNGEDPYLEDGAEVVYRISPILQPPPPPSPSAEVGPRSFLLSEGNSGEGPSGNGANQNT</sequence>
<feature type="domain" description="Thyroglobulin type-1" evidence="6">
    <location>
        <begin position="32"/>
        <end position="110"/>
    </location>
</feature>
<feature type="signal peptide" evidence="4">
    <location>
        <begin position="1"/>
        <end position="22"/>
    </location>
</feature>
<gene>
    <name evidence="7" type="primary">Papln-001</name>
</gene>
<evidence type="ECO:0000256" key="1">
    <source>
        <dbReference type="ARBA" id="ARBA00023157"/>
    </source>
</evidence>
<dbReference type="SUPFAM" id="SSF57610">
    <property type="entry name" value="Thyroglobulin type-1 domain"/>
    <property type="match status" value="1"/>
</dbReference>
<evidence type="ECO:0000256" key="3">
    <source>
        <dbReference type="SAM" id="MobiDB-lite"/>
    </source>
</evidence>
<dbReference type="Gene3D" id="4.10.410.10">
    <property type="entry name" value="Pancreatic trypsin inhibitor Kunitz domain"/>
    <property type="match status" value="3"/>
</dbReference>
<accession>A0A6F9DNU0</accession>
<evidence type="ECO:0000259" key="6">
    <source>
        <dbReference type="PROSITE" id="PS51162"/>
    </source>
</evidence>
<dbReference type="PRINTS" id="PR00759">
    <property type="entry name" value="BASICPTASE"/>
</dbReference>